<proteinExistence type="predicted"/>
<feature type="compositionally biased region" description="Basic and acidic residues" evidence="1">
    <location>
        <begin position="24"/>
        <end position="33"/>
    </location>
</feature>
<name>A0AA38M7V1_9CUCU</name>
<keyword evidence="3" id="KW-1185">Reference proteome</keyword>
<dbReference type="EMBL" id="JALNTZ010000007">
    <property type="protein sequence ID" value="KAJ3646538.1"/>
    <property type="molecule type" value="Genomic_DNA"/>
</dbReference>
<accession>A0AA38M7V1</accession>
<evidence type="ECO:0000256" key="1">
    <source>
        <dbReference type="SAM" id="MobiDB-lite"/>
    </source>
</evidence>
<feature type="region of interest" description="Disordered" evidence="1">
    <location>
        <begin position="126"/>
        <end position="172"/>
    </location>
</feature>
<feature type="compositionally biased region" description="Basic and acidic residues" evidence="1">
    <location>
        <begin position="130"/>
        <end position="139"/>
    </location>
</feature>
<evidence type="ECO:0000313" key="3">
    <source>
        <dbReference type="Proteomes" id="UP001168821"/>
    </source>
</evidence>
<evidence type="ECO:0000313" key="2">
    <source>
        <dbReference type="EMBL" id="KAJ3646538.1"/>
    </source>
</evidence>
<organism evidence="2 3">
    <name type="scientific">Zophobas morio</name>
    <dbReference type="NCBI Taxonomy" id="2755281"/>
    <lineage>
        <taxon>Eukaryota</taxon>
        <taxon>Metazoa</taxon>
        <taxon>Ecdysozoa</taxon>
        <taxon>Arthropoda</taxon>
        <taxon>Hexapoda</taxon>
        <taxon>Insecta</taxon>
        <taxon>Pterygota</taxon>
        <taxon>Neoptera</taxon>
        <taxon>Endopterygota</taxon>
        <taxon>Coleoptera</taxon>
        <taxon>Polyphaga</taxon>
        <taxon>Cucujiformia</taxon>
        <taxon>Tenebrionidae</taxon>
        <taxon>Zophobas</taxon>
    </lineage>
</organism>
<dbReference type="AlphaFoldDB" id="A0AA38M7V1"/>
<dbReference type="Proteomes" id="UP001168821">
    <property type="component" value="Unassembled WGS sequence"/>
</dbReference>
<feature type="compositionally biased region" description="Acidic residues" evidence="1">
    <location>
        <begin position="35"/>
        <end position="48"/>
    </location>
</feature>
<gene>
    <name evidence="2" type="ORF">Zmor_024122</name>
</gene>
<reference evidence="2" key="1">
    <citation type="journal article" date="2023" name="G3 (Bethesda)">
        <title>Whole genome assemblies of Zophobas morio and Tenebrio molitor.</title>
        <authorList>
            <person name="Kaur S."/>
            <person name="Stinson S.A."/>
            <person name="diCenzo G.C."/>
        </authorList>
    </citation>
    <scope>NUCLEOTIDE SEQUENCE</scope>
    <source>
        <strain evidence="2">QUZm001</strain>
    </source>
</reference>
<feature type="region of interest" description="Disordered" evidence="1">
    <location>
        <begin position="24"/>
        <end position="97"/>
    </location>
</feature>
<sequence length="234" mass="25981">MILAVVARLEAIVKKNMKRITKIEKKSADHCTESETSEEGDADSDEAMEVPPAPAYPTILEDPLELVSARASNKKQQKSQSHAALRRNTAKAKLATTADTTPVDVEATIEPQPVIVIVTIETENPQEQNSLDHHARRPDMVGNFTPDEQVHPVSESEEYSGRSPHSARRSRRLQRFNQTSCRITLSPSRRKKHCGLSFVASPEPRSPGKSGFQIYPNALEGLLHQTQVWPSIAF</sequence>
<comment type="caution">
    <text evidence="2">The sequence shown here is derived from an EMBL/GenBank/DDBJ whole genome shotgun (WGS) entry which is preliminary data.</text>
</comment>
<protein>
    <submittedName>
        <fullName evidence="2">Uncharacterized protein</fullName>
    </submittedName>
</protein>